<keyword evidence="2" id="KW-1185">Reference proteome</keyword>
<sequence length="123" mass="13565">MNAHAQAQRAYTSASIPTKTPRSIEYEVIARITRRLRQSVETGQTGFSEFAQALHDNGRMWNIFAADVASHANKLPAELKARLIYLAEFTQVHTRRVLAGEATVDALLDVNTAVMRGLRGEGA</sequence>
<organism evidence="1 2">
    <name type="scientific">Jhaorihella thermophila</name>
    <dbReference type="NCBI Taxonomy" id="488547"/>
    <lineage>
        <taxon>Bacteria</taxon>
        <taxon>Pseudomonadati</taxon>
        <taxon>Pseudomonadota</taxon>
        <taxon>Alphaproteobacteria</taxon>
        <taxon>Rhodobacterales</taxon>
        <taxon>Paracoccaceae</taxon>
        <taxon>Jhaorihella</taxon>
    </lineage>
</organism>
<evidence type="ECO:0000313" key="2">
    <source>
        <dbReference type="Proteomes" id="UP000236742"/>
    </source>
</evidence>
<keyword evidence="1" id="KW-0282">Flagellum</keyword>
<dbReference type="OrthoDB" id="9808944at2"/>
<reference evidence="1 2" key="1">
    <citation type="submission" date="2016-10" db="EMBL/GenBank/DDBJ databases">
        <authorList>
            <person name="de Groot N.N."/>
        </authorList>
    </citation>
    <scope>NUCLEOTIDE SEQUENCE [LARGE SCALE GENOMIC DNA]</scope>
    <source>
        <strain evidence="1 2">DSM 23413</strain>
    </source>
</reference>
<name>A0A1H5U4N9_9RHOB</name>
<gene>
    <name evidence="1" type="ORF">SAMN05421751_103209</name>
</gene>
<dbReference type="GO" id="GO:0044781">
    <property type="term" value="P:bacterial-type flagellum organization"/>
    <property type="evidence" value="ECO:0007669"/>
    <property type="project" value="InterPro"/>
</dbReference>
<dbReference type="Proteomes" id="UP000236742">
    <property type="component" value="Unassembled WGS sequence"/>
</dbReference>
<protein>
    <submittedName>
        <fullName evidence="1">Flagellar protein FlaF</fullName>
    </submittedName>
</protein>
<dbReference type="Pfam" id="PF07309">
    <property type="entry name" value="FlaF"/>
    <property type="match status" value="1"/>
</dbReference>
<dbReference type="RefSeq" id="WP_104007161.1">
    <property type="nucleotide sequence ID" value="NZ_FNVD01000003.1"/>
</dbReference>
<keyword evidence="1" id="KW-0966">Cell projection</keyword>
<keyword evidence="1" id="KW-0969">Cilium</keyword>
<proteinExistence type="predicted"/>
<evidence type="ECO:0000313" key="1">
    <source>
        <dbReference type="EMBL" id="SEF69990.1"/>
    </source>
</evidence>
<dbReference type="EMBL" id="FNVD01000003">
    <property type="protein sequence ID" value="SEF69990.1"/>
    <property type="molecule type" value="Genomic_DNA"/>
</dbReference>
<dbReference type="NCBIfam" id="NF009435">
    <property type="entry name" value="PRK12794.1"/>
    <property type="match status" value="1"/>
</dbReference>
<dbReference type="AlphaFoldDB" id="A0A1H5U4N9"/>
<accession>A0A1H5U4N9</accession>
<dbReference type="InterPro" id="IPR010845">
    <property type="entry name" value="FlaF"/>
</dbReference>